<sequence length="303" mass="34922">MIKKITAVCLLSAAVVSCKKEAAVSDTKPVNDSAATTESKGDHYKPLDTACSCTNKTEDYIASLQWYRTRIEKEMAGNSPEQNDKAYEDYVKIRGKYTECLMNLHTDVLDKYVNYYNGDKDQYIFPDNVKKIASELKKAGLEFREVGEGMTEIWTTPGYYSSLFKSKVTPDYKAYISQTDKESETNYAADAGLMISWEQLGDRLMFWENFMNTYPQSKLIKTVQQDYNYYLSDYLLGMDNTPTYEREPDKGTGKLNDENRMEFNRIIKKYPNSNTAKKAKEIMILFDAQTPVDQIYERINGER</sequence>
<evidence type="ECO:0000313" key="1">
    <source>
        <dbReference type="EMBL" id="SEH33137.1"/>
    </source>
</evidence>
<gene>
    <name evidence="1" type="ORF">SAMN05421593_2160</name>
</gene>
<dbReference type="STRING" id="680127.SAMN05421593_2160"/>
<evidence type="ECO:0008006" key="3">
    <source>
        <dbReference type="Google" id="ProtNLM"/>
    </source>
</evidence>
<accession>A0A1H6HBD0</accession>
<dbReference type="PROSITE" id="PS51257">
    <property type="entry name" value="PROKAR_LIPOPROTEIN"/>
    <property type="match status" value="1"/>
</dbReference>
<dbReference type="AlphaFoldDB" id="A0A1H6HBD0"/>
<name>A0A1H6HBD0_CHRCI</name>
<dbReference type="Proteomes" id="UP000198561">
    <property type="component" value="Unassembled WGS sequence"/>
</dbReference>
<dbReference type="RefSeq" id="WP_139265722.1">
    <property type="nucleotide sequence ID" value="NZ_FNWQ01000002.1"/>
</dbReference>
<organism evidence="1 2">
    <name type="scientific">Chryseobacterium culicis</name>
    <dbReference type="NCBI Taxonomy" id="680127"/>
    <lineage>
        <taxon>Bacteria</taxon>
        <taxon>Pseudomonadati</taxon>
        <taxon>Bacteroidota</taxon>
        <taxon>Flavobacteriia</taxon>
        <taxon>Flavobacteriales</taxon>
        <taxon>Weeksellaceae</taxon>
        <taxon>Chryseobacterium group</taxon>
        <taxon>Chryseobacterium</taxon>
    </lineage>
</organism>
<reference evidence="1 2" key="1">
    <citation type="submission" date="2016-10" db="EMBL/GenBank/DDBJ databases">
        <authorList>
            <person name="de Groot N.N."/>
        </authorList>
    </citation>
    <scope>NUCLEOTIDE SEQUENCE [LARGE SCALE GENOMIC DNA]</scope>
    <source>
        <strain evidence="1 2">DSM 23031</strain>
    </source>
</reference>
<evidence type="ECO:0000313" key="2">
    <source>
        <dbReference type="Proteomes" id="UP000198561"/>
    </source>
</evidence>
<dbReference type="EMBL" id="FNWQ01000002">
    <property type="protein sequence ID" value="SEH33137.1"/>
    <property type="molecule type" value="Genomic_DNA"/>
</dbReference>
<proteinExistence type="predicted"/>
<protein>
    <recommendedName>
        <fullName evidence="3">Lipoprotein</fullName>
    </recommendedName>
</protein>
<dbReference type="OrthoDB" id="8605367at2"/>